<gene>
    <name evidence="1" type="ORF">QE152_g18152</name>
</gene>
<evidence type="ECO:0000313" key="1">
    <source>
        <dbReference type="EMBL" id="KAK9728113.1"/>
    </source>
</evidence>
<accession>A0AAW1L008</accession>
<dbReference type="Proteomes" id="UP001458880">
    <property type="component" value="Unassembled WGS sequence"/>
</dbReference>
<keyword evidence="2" id="KW-1185">Reference proteome</keyword>
<dbReference type="AlphaFoldDB" id="A0AAW1L008"/>
<organism evidence="1 2">
    <name type="scientific">Popillia japonica</name>
    <name type="common">Japanese beetle</name>
    <dbReference type="NCBI Taxonomy" id="7064"/>
    <lineage>
        <taxon>Eukaryota</taxon>
        <taxon>Metazoa</taxon>
        <taxon>Ecdysozoa</taxon>
        <taxon>Arthropoda</taxon>
        <taxon>Hexapoda</taxon>
        <taxon>Insecta</taxon>
        <taxon>Pterygota</taxon>
        <taxon>Neoptera</taxon>
        <taxon>Endopterygota</taxon>
        <taxon>Coleoptera</taxon>
        <taxon>Polyphaga</taxon>
        <taxon>Scarabaeiformia</taxon>
        <taxon>Scarabaeidae</taxon>
        <taxon>Rutelinae</taxon>
        <taxon>Popillia</taxon>
    </lineage>
</organism>
<sequence length="507" mass="58035">MDKDVYSAQAVICKILQSTMDKDVYSAQAICKPNATFKDVVNDIANLTRDFTEHDFVIIQAGSNDVLKGELVKNDFMEHVFMELGETNVIFLNMQNEAWLDVYTHTDTNSKYNSFHNIFTYYFEKHFPLKKVKEVNETKIDWIDRYVANLTESLSDLHRLSKATSDRTNLTESLSDLHRLSKATSDRRICEYYKVRKREIQILINNHKKSYNDSKILNSSNMSKTIWNIINSSKILNSSNMSKTIWNIVNRDILGKNISKDTKVILKKNGVDIQDPFELCRMFNDQNISKDTKVILKKNGVDIQDPFELCLKAESCAEVAGVGLLTTPLKAESCAEVAGVGSSVFEKMMEWCHINSLKLNIEKTRVVAFTARNEYTVEMKAGTSAIEQTNNIRFLGLTLDYKLKWEFQIDNLRSESNNENRGLYKRNVDVSNSMATRNASMLSIPQHKLALYERGAFDKSIVAYNALRSKIRSISNSNGFRKAVYEFLVSGAFYGFNEYLAAERPLH</sequence>
<reference evidence="1 2" key="1">
    <citation type="journal article" date="2024" name="BMC Genomics">
        <title>De novo assembly and annotation of Popillia japonica's genome with initial clues to its potential as an invasive pest.</title>
        <authorList>
            <person name="Cucini C."/>
            <person name="Boschi S."/>
            <person name="Funari R."/>
            <person name="Cardaioli E."/>
            <person name="Iannotti N."/>
            <person name="Marturano G."/>
            <person name="Paoli F."/>
            <person name="Bruttini M."/>
            <person name="Carapelli A."/>
            <person name="Frati F."/>
            <person name="Nardi F."/>
        </authorList>
    </citation>
    <scope>NUCLEOTIDE SEQUENCE [LARGE SCALE GENOMIC DNA]</scope>
    <source>
        <strain evidence="1">DMR45628</strain>
    </source>
</reference>
<proteinExistence type="predicted"/>
<evidence type="ECO:0000313" key="2">
    <source>
        <dbReference type="Proteomes" id="UP001458880"/>
    </source>
</evidence>
<comment type="caution">
    <text evidence="1">The sequence shown here is derived from an EMBL/GenBank/DDBJ whole genome shotgun (WGS) entry which is preliminary data.</text>
</comment>
<dbReference type="EMBL" id="JASPKY010000172">
    <property type="protein sequence ID" value="KAK9728113.1"/>
    <property type="molecule type" value="Genomic_DNA"/>
</dbReference>
<protein>
    <submittedName>
        <fullName evidence="1">Uncharacterized protein</fullName>
    </submittedName>
</protein>
<name>A0AAW1L008_POPJA</name>